<evidence type="ECO:0000256" key="2">
    <source>
        <dbReference type="ARBA" id="ARBA00022729"/>
    </source>
</evidence>
<evidence type="ECO:0000313" key="5">
    <source>
        <dbReference type="Proteomes" id="UP000072660"/>
    </source>
</evidence>
<organism evidence="4 5">
    <name type="scientific">Ventosimonas gracilis</name>
    <dbReference type="NCBI Taxonomy" id="1680762"/>
    <lineage>
        <taxon>Bacteria</taxon>
        <taxon>Pseudomonadati</taxon>
        <taxon>Pseudomonadota</taxon>
        <taxon>Gammaproteobacteria</taxon>
        <taxon>Pseudomonadales</taxon>
        <taxon>Ventosimonadaceae</taxon>
        <taxon>Ventosimonas</taxon>
    </lineage>
</organism>
<dbReference type="CDD" id="cd14659">
    <property type="entry name" value="Imelysin-like_IPPA"/>
    <property type="match status" value="1"/>
</dbReference>
<dbReference type="InterPro" id="IPR034984">
    <property type="entry name" value="Imelysin-like_IPPA"/>
</dbReference>
<protein>
    <recommendedName>
        <fullName evidence="3">Imelysin-like domain-containing protein</fullName>
    </recommendedName>
</protein>
<accession>A0A139SP42</accession>
<dbReference type="InterPro" id="IPR018976">
    <property type="entry name" value="Imelysin-like"/>
</dbReference>
<dbReference type="AlphaFoldDB" id="A0A139SP42"/>
<dbReference type="Proteomes" id="UP000072660">
    <property type="component" value="Unassembled WGS sequence"/>
</dbReference>
<comment type="caution">
    <text evidence="4">The sequence shown here is derived from an EMBL/GenBank/DDBJ whole genome shotgun (WGS) entry which is preliminary data.</text>
</comment>
<dbReference type="PROSITE" id="PS51257">
    <property type="entry name" value="PROKAR_LIPOPROTEIN"/>
    <property type="match status" value="1"/>
</dbReference>
<reference evidence="4 5" key="1">
    <citation type="submission" date="2016-02" db="EMBL/GenBank/DDBJ databases">
        <authorList>
            <person name="Wen L."/>
            <person name="He K."/>
            <person name="Yang H."/>
        </authorList>
    </citation>
    <scope>NUCLEOTIDE SEQUENCE [LARGE SCALE GENOMIC DNA]</scope>
    <source>
        <strain evidence="4 5">CV58</strain>
    </source>
</reference>
<dbReference type="Gene3D" id="1.20.1420.20">
    <property type="entry name" value="M75 peptidase, HXXE motif"/>
    <property type="match status" value="1"/>
</dbReference>
<proteinExistence type="predicted"/>
<keyword evidence="5" id="KW-1185">Reference proteome</keyword>
<evidence type="ECO:0000313" key="4">
    <source>
        <dbReference type="EMBL" id="KXU36327.1"/>
    </source>
</evidence>
<dbReference type="RefSeq" id="WP_068391915.1">
    <property type="nucleotide sequence ID" value="NZ_LSZO01000184.1"/>
</dbReference>
<evidence type="ECO:0000256" key="1">
    <source>
        <dbReference type="ARBA" id="ARBA00004196"/>
    </source>
</evidence>
<dbReference type="GO" id="GO:0030313">
    <property type="term" value="C:cell envelope"/>
    <property type="evidence" value="ECO:0007669"/>
    <property type="project" value="UniProtKB-SubCell"/>
</dbReference>
<keyword evidence="2" id="KW-0732">Signal</keyword>
<name>A0A139SP42_9GAMM</name>
<comment type="subcellular location">
    <subcellularLocation>
        <location evidence="1">Cell envelope</location>
    </subcellularLocation>
</comment>
<sequence length="365" mass="39772">MKREQTLAIGLLSLLLSACDDPASQQIGVISTSDAQQEQVTRDLAQDVIRALHLRWQEQTGVMTKSVEDFCAGLSSLKDARFGFSQAADAWSFLQPVLIGPLAEHNLAWRVQFWPDKKNLVGRQVEQLLKKNPAPDVATLEKSSVVIQGLSAAEYILFDPSIDLAERATQSRYCPLLQSIAQNQQNLAGSVLAQLDAKDGLLTAFAAFPNERYADPMEAISELMRVNVTALDSLKKKLGTPLGRLNKGNLQPMQAEFWRSDLGLASISATLSASLALWQGNTHLGLRDLLKGSEHEALIPRIDAAFADVKQDLGAGGLGNALKDEAGRAQLNKLYDSLNRLHRLHQQELVTALGIQLGFNASDGD</sequence>
<dbReference type="InterPro" id="IPR038352">
    <property type="entry name" value="Imelysin_sf"/>
</dbReference>
<dbReference type="EMBL" id="LSZO01000184">
    <property type="protein sequence ID" value="KXU36327.1"/>
    <property type="molecule type" value="Genomic_DNA"/>
</dbReference>
<evidence type="ECO:0000259" key="3">
    <source>
        <dbReference type="Pfam" id="PF09375"/>
    </source>
</evidence>
<dbReference type="Pfam" id="PF09375">
    <property type="entry name" value="Peptidase_M75"/>
    <property type="match status" value="1"/>
</dbReference>
<feature type="domain" description="Imelysin-like" evidence="3">
    <location>
        <begin position="55"/>
        <end position="344"/>
    </location>
</feature>
<gene>
    <name evidence="4" type="ORF">AXE65_05165</name>
</gene>